<dbReference type="OrthoDB" id="121658at2"/>
<proteinExistence type="predicted"/>
<evidence type="ECO:0000313" key="2">
    <source>
        <dbReference type="Proteomes" id="UP000295210"/>
    </source>
</evidence>
<dbReference type="EMBL" id="SMGK01000009">
    <property type="protein sequence ID" value="TCK68464.1"/>
    <property type="molecule type" value="Genomic_DNA"/>
</dbReference>
<accession>A0A4R1KTK9</accession>
<organism evidence="1 2">
    <name type="scientific">Acidipila rosea</name>
    <dbReference type="NCBI Taxonomy" id="768535"/>
    <lineage>
        <taxon>Bacteria</taxon>
        <taxon>Pseudomonadati</taxon>
        <taxon>Acidobacteriota</taxon>
        <taxon>Terriglobia</taxon>
        <taxon>Terriglobales</taxon>
        <taxon>Acidobacteriaceae</taxon>
        <taxon>Acidipila</taxon>
    </lineage>
</organism>
<evidence type="ECO:0000313" key="1">
    <source>
        <dbReference type="EMBL" id="TCK68464.1"/>
    </source>
</evidence>
<dbReference type="AlphaFoldDB" id="A0A4R1KTK9"/>
<keyword evidence="2" id="KW-1185">Reference proteome</keyword>
<protein>
    <submittedName>
        <fullName evidence="1">Uncharacterized protein</fullName>
    </submittedName>
</protein>
<dbReference type="Proteomes" id="UP000295210">
    <property type="component" value="Unassembled WGS sequence"/>
</dbReference>
<comment type="caution">
    <text evidence="1">The sequence shown here is derived from an EMBL/GenBank/DDBJ whole genome shotgun (WGS) entry which is preliminary data.</text>
</comment>
<gene>
    <name evidence="1" type="ORF">C7378_3543</name>
</gene>
<dbReference type="RefSeq" id="WP_131999533.1">
    <property type="nucleotide sequence ID" value="NZ_SMGK01000009.1"/>
</dbReference>
<sequence length="77" mass="8746">MNDRYERLLRKSHDAKRGGHDAWGVQSTGEKLAVALVLNRADWLDEIQYTIAEAIERSGAEWVAIIPQVARQLAEEE</sequence>
<name>A0A4R1KTK9_9BACT</name>
<reference evidence="1 2" key="1">
    <citation type="submission" date="2019-03" db="EMBL/GenBank/DDBJ databases">
        <title>Genomic Encyclopedia of Type Strains, Phase IV (KMG-IV): sequencing the most valuable type-strain genomes for metagenomic binning, comparative biology and taxonomic classification.</title>
        <authorList>
            <person name="Goeker M."/>
        </authorList>
    </citation>
    <scope>NUCLEOTIDE SEQUENCE [LARGE SCALE GENOMIC DNA]</scope>
    <source>
        <strain evidence="1 2">DSM 103428</strain>
    </source>
</reference>